<reference evidence="3 4" key="1">
    <citation type="submission" date="2018-06" db="EMBL/GenBank/DDBJ databases">
        <title>Natronomonas sp. F16-60 a new haloarchaeon isolated from a solar saltern of Isla Cristina, Huelva, Spain.</title>
        <authorList>
            <person name="Duran-Viseras A."/>
            <person name="Sanchez-Porro C."/>
            <person name="Ventosa A."/>
        </authorList>
    </citation>
    <scope>NUCLEOTIDE SEQUENCE [LARGE SCALE GENOMIC DNA]</scope>
    <source>
        <strain evidence="3 4">F16-60</strain>
    </source>
</reference>
<proteinExistence type="predicted"/>
<evidence type="ECO:0000259" key="2">
    <source>
        <dbReference type="Pfam" id="PF01575"/>
    </source>
</evidence>
<dbReference type="Proteomes" id="UP000319894">
    <property type="component" value="Unassembled WGS sequence"/>
</dbReference>
<dbReference type="RefSeq" id="WP_144263454.1">
    <property type="nucleotide sequence ID" value="NZ_QMDX01000021.1"/>
</dbReference>
<dbReference type="AlphaFoldDB" id="A0A554MUW6"/>
<dbReference type="Gene3D" id="3.10.129.10">
    <property type="entry name" value="Hotdog Thioesterase"/>
    <property type="match status" value="1"/>
</dbReference>
<dbReference type="PANTHER" id="PTHR43841:SF3">
    <property type="entry name" value="(3R)-HYDROXYACYL-ACP DEHYDRATASE SUBUNIT HADB"/>
    <property type="match status" value="1"/>
</dbReference>
<evidence type="ECO:0000313" key="3">
    <source>
        <dbReference type="EMBL" id="TSD08912.1"/>
    </source>
</evidence>
<protein>
    <recommendedName>
        <fullName evidence="2">MaoC-like domain-containing protein</fullName>
    </recommendedName>
</protein>
<dbReference type="PANTHER" id="PTHR43841">
    <property type="entry name" value="3-HYDROXYACYL-THIOESTER DEHYDRATASE HTDX-RELATED"/>
    <property type="match status" value="1"/>
</dbReference>
<comment type="caution">
    <text evidence="3">The sequence shown here is derived from an EMBL/GenBank/DDBJ whole genome shotgun (WGS) entry which is preliminary data.</text>
</comment>
<dbReference type="Pfam" id="PF01575">
    <property type="entry name" value="MaoC_dehydratas"/>
    <property type="match status" value="1"/>
</dbReference>
<evidence type="ECO:0000313" key="4">
    <source>
        <dbReference type="Proteomes" id="UP000319894"/>
    </source>
</evidence>
<feature type="region of interest" description="Disordered" evidence="1">
    <location>
        <begin position="1"/>
        <end position="23"/>
    </location>
</feature>
<sequence>MTVRQRGSINSTTAPNVEDMGPTTVIEGLTPQDFVRYAGASGDFNPIHYDERYAKALGNPGVFGQGMLTAGCAGQFLANWFGLANLGEFRTRFTARVWPGDINHRWRSHWRG</sequence>
<dbReference type="InterPro" id="IPR029069">
    <property type="entry name" value="HotDog_dom_sf"/>
</dbReference>
<organism evidence="3 4">
    <name type="scientific">Haloglomus irregulare</name>
    <dbReference type="NCBI Taxonomy" id="2234134"/>
    <lineage>
        <taxon>Archaea</taxon>
        <taxon>Methanobacteriati</taxon>
        <taxon>Methanobacteriota</taxon>
        <taxon>Stenosarchaea group</taxon>
        <taxon>Halobacteria</taxon>
        <taxon>Halobacteriales</taxon>
        <taxon>Natronomonadaceae</taxon>
        <taxon>Haloglomus</taxon>
    </lineage>
</organism>
<dbReference type="SUPFAM" id="SSF54637">
    <property type="entry name" value="Thioesterase/thiol ester dehydrase-isomerase"/>
    <property type="match status" value="1"/>
</dbReference>
<accession>A0A554MUW6</accession>
<name>A0A554MUW6_9EURY</name>
<dbReference type="InterPro" id="IPR002539">
    <property type="entry name" value="MaoC-like_dom"/>
</dbReference>
<evidence type="ECO:0000256" key="1">
    <source>
        <dbReference type="SAM" id="MobiDB-lite"/>
    </source>
</evidence>
<gene>
    <name evidence="3" type="ORF">DP107_17740</name>
</gene>
<dbReference type="EMBL" id="QMDX01000021">
    <property type="protein sequence ID" value="TSD08912.1"/>
    <property type="molecule type" value="Genomic_DNA"/>
</dbReference>
<feature type="domain" description="MaoC-like" evidence="2">
    <location>
        <begin position="29"/>
        <end position="101"/>
    </location>
</feature>
<keyword evidence="4" id="KW-1185">Reference proteome</keyword>
<dbReference type="InParanoid" id="A0A554MUW6"/>
<feature type="compositionally biased region" description="Polar residues" evidence="1">
    <location>
        <begin position="1"/>
        <end position="15"/>
    </location>
</feature>